<feature type="region of interest" description="Disordered" evidence="1">
    <location>
        <begin position="111"/>
        <end position="133"/>
    </location>
</feature>
<comment type="caution">
    <text evidence="2">The sequence shown here is derived from an EMBL/GenBank/DDBJ whole genome shotgun (WGS) entry which is preliminary data.</text>
</comment>
<evidence type="ECO:0000313" key="2">
    <source>
        <dbReference type="EMBL" id="KAH3861001.1"/>
    </source>
</evidence>
<reference evidence="2" key="2">
    <citation type="submission" date="2020-11" db="EMBL/GenBank/DDBJ databases">
        <authorList>
            <person name="McCartney M.A."/>
            <person name="Auch B."/>
            <person name="Kono T."/>
            <person name="Mallez S."/>
            <person name="Becker A."/>
            <person name="Gohl D.M."/>
            <person name="Silverstein K.A.T."/>
            <person name="Koren S."/>
            <person name="Bechman K.B."/>
            <person name="Herman A."/>
            <person name="Abrahante J.E."/>
            <person name="Garbe J."/>
        </authorList>
    </citation>
    <scope>NUCLEOTIDE SEQUENCE</scope>
    <source>
        <strain evidence="2">Duluth1</strain>
        <tissue evidence="2">Whole animal</tissue>
    </source>
</reference>
<dbReference type="AlphaFoldDB" id="A0A9D4RAB9"/>
<evidence type="ECO:0000313" key="3">
    <source>
        <dbReference type="Proteomes" id="UP000828390"/>
    </source>
</evidence>
<dbReference type="EMBL" id="JAIWYP010000002">
    <property type="protein sequence ID" value="KAH3861001.1"/>
    <property type="molecule type" value="Genomic_DNA"/>
</dbReference>
<dbReference type="Proteomes" id="UP000828390">
    <property type="component" value="Unassembled WGS sequence"/>
</dbReference>
<organism evidence="2 3">
    <name type="scientific">Dreissena polymorpha</name>
    <name type="common">Zebra mussel</name>
    <name type="synonym">Mytilus polymorpha</name>
    <dbReference type="NCBI Taxonomy" id="45954"/>
    <lineage>
        <taxon>Eukaryota</taxon>
        <taxon>Metazoa</taxon>
        <taxon>Spiralia</taxon>
        <taxon>Lophotrochozoa</taxon>
        <taxon>Mollusca</taxon>
        <taxon>Bivalvia</taxon>
        <taxon>Autobranchia</taxon>
        <taxon>Heteroconchia</taxon>
        <taxon>Euheterodonta</taxon>
        <taxon>Imparidentia</taxon>
        <taxon>Neoheterodontei</taxon>
        <taxon>Myida</taxon>
        <taxon>Dreissenoidea</taxon>
        <taxon>Dreissenidae</taxon>
        <taxon>Dreissena</taxon>
    </lineage>
</organism>
<name>A0A9D4RAB9_DREPO</name>
<reference evidence="2" key="1">
    <citation type="journal article" date="2019" name="bioRxiv">
        <title>The Genome of the Zebra Mussel, Dreissena polymorpha: A Resource for Invasive Species Research.</title>
        <authorList>
            <person name="McCartney M.A."/>
            <person name="Auch B."/>
            <person name="Kono T."/>
            <person name="Mallez S."/>
            <person name="Zhang Y."/>
            <person name="Obille A."/>
            <person name="Becker A."/>
            <person name="Abrahante J.E."/>
            <person name="Garbe J."/>
            <person name="Badalamenti J.P."/>
            <person name="Herman A."/>
            <person name="Mangelson H."/>
            <person name="Liachko I."/>
            <person name="Sullivan S."/>
            <person name="Sone E.D."/>
            <person name="Koren S."/>
            <person name="Silverstein K.A.T."/>
            <person name="Beckman K.B."/>
            <person name="Gohl D.M."/>
        </authorList>
    </citation>
    <scope>NUCLEOTIDE SEQUENCE</scope>
    <source>
        <strain evidence="2">Duluth1</strain>
        <tissue evidence="2">Whole animal</tissue>
    </source>
</reference>
<accession>A0A9D4RAB9</accession>
<gene>
    <name evidence="2" type="ORF">DPMN_023927</name>
</gene>
<protein>
    <submittedName>
        <fullName evidence="2">Uncharacterized protein</fullName>
    </submittedName>
</protein>
<proteinExistence type="predicted"/>
<evidence type="ECO:0000256" key="1">
    <source>
        <dbReference type="SAM" id="MobiDB-lite"/>
    </source>
</evidence>
<keyword evidence="3" id="KW-1185">Reference proteome</keyword>
<sequence>MNTAPPPGGHSDSNGTNVLTKLHEYWTIIVTSRVLTRKMSQLPGDQLFQRTGTIFKLNLAIIKTNFGEGRTKNVTSRIFKVDQDTVGTYLWTKLHEDQTINVASRVLKSQNVDDGRPTTDNARRTKCDPKSSP</sequence>